<evidence type="ECO:0000256" key="2">
    <source>
        <dbReference type="ARBA" id="ARBA00012925"/>
    </source>
</evidence>
<protein>
    <recommendedName>
        <fullName evidence="2">carbonic anhydrase</fullName>
        <ecNumber evidence="2">4.2.1.1</ecNumber>
    </recommendedName>
</protein>
<reference evidence="8 9" key="1">
    <citation type="submission" date="2017-03" db="EMBL/GenBank/DDBJ databases">
        <title>WGS assembly of Porphyra umbilicalis.</title>
        <authorList>
            <person name="Brawley S.H."/>
            <person name="Blouin N.A."/>
            <person name="Ficko-Blean E."/>
            <person name="Wheeler G.L."/>
            <person name="Lohr M."/>
            <person name="Goodson H.V."/>
            <person name="Jenkins J.W."/>
            <person name="Blaby-Haas C.E."/>
            <person name="Helliwell K.E."/>
            <person name="Chan C."/>
            <person name="Marriage T."/>
            <person name="Bhattacharya D."/>
            <person name="Klein A.S."/>
            <person name="Badis Y."/>
            <person name="Brodie J."/>
            <person name="Cao Y."/>
            <person name="Collen J."/>
            <person name="Dittami S.M."/>
            <person name="Gachon C.M."/>
            <person name="Green B.R."/>
            <person name="Karpowicz S."/>
            <person name="Kim J.W."/>
            <person name="Kudahl U."/>
            <person name="Lin S."/>
            <person name="Michel G."/>
            <person name="Mittag M."/>
            <person name="Olson B.J."/>
            <person name="Pangilinan J."/>
            <person name="Peng Y."/>
            <person name="Qiu H."/>
            <person name="Shu S."/>
            <person name="Singer J.T."/>
            <person name="Smith A.G."/>
            <person name="Sprecher B.N."/>
            <person name="Wagner V."/>
            <person name="Wang W."/>
            <person name="Wang Z.-Y."/>
            <person name="Yan J."/>
            <person name="Yarish C."/>
            <person name="Zoeuner-Riek S."/>
            <person name="Zhuang Y."/>
            <person name="Zou Y."/>
            <person name="Lindquist E.A."/>
            <person name="Grimwood J."/>
            <person name="Barry K."/>
            <person name="Rokhsar D.S."/>
            <person name="Schmutz J."/>
            <person name="Stiller J.W."/>
            <person name="Grossman A.R."/>
            <person name="Prochnik S.E."/>
        </authorList>
    </citation>
    <scope>NUCLEOTIDE SEQUENCE [LARGE SCALE GENOMIC DNA]</scope>
    <source>
        <strain evidence="8">4086291</strain>
    </source>
</reference>
<dbReference type="AlphaFoldDB" id="A0A1X6P756"/>
<evidence type="ECO:0000256" key="4">
    <source>
        <dbReference type="ARBA" id="ARBA00022833"/>
    </source>
</evidence>
<dbReference type="InterPro" id="IPR036398">
    <property type="entry name" value="CA_dom_sf"/>
</dbReference>
<evidence type="ECO:0000256" key="6">
    <source>
        <dbReference type="ARBA" id="ARBA00048348"/>
    </source>
</evidence>
<keyword evidence="3" id="KW-0479">Metal-binding</keyword>
<dbReference type="Gene3D" id="3.10.200.10">
    <property type="entry name" value="Alpha carbonic anhydrase"/>
    <property type="match status" value="1"/>
</dbReference>
<feature type="domain" description="Alpha-carbonic anhydrase" evidence="7">
    <location>
        <begin position="39"/>
        <end position="172"/>
    </location>
</feature>
<keyword evidence="9" id="KW-1185">Reference proteome</keyword>
<dbReference type="PANTHER" id="PTHR18952:SF265">
    <property type="entry name" value="CARBONIC ANHYDRASE"/>
    <property type="match status" value="1"/>
</dbReference>
<dbReference type="Pfam" id="PF00194">
    <property type="entry name" value="Carb_anhydrase"/>
    <property type="match status" value="1"/>
</dbReference>
<dbReference type="OrthoDB" id="5068at2759"/>
<comment type="similarity">
    <text evidence="1">Belongs to the alpha-carbonic anhydrase family.</text>
</comment>
<dbReference type="PANTHER" id="PTHR18952">
    <property type="entry name" value="CARBONIC ANHYDRASE"/>
    <property type="match status" value="1"/>
</dbReference>
<evidence type="ECO:0000256" key="1">
    <source>
        <dbReference type="ARBA" id="ARBA00010718"/>
    </source>
</evidence>
<dbReference type="PROSITE" id="PS51144">
    <property type="entry name" value="ALPHA_CA_2"/>
    <property type="match status" value="1"/>
</dbReference>
<organism evidence="8 9">
    <name type="scientific">Porphyra umbilicalis</name>
    <name type="common">Purple laver</name>
    <name type="synonym">Red alga</name>
    <dbReference type="NCBI Taxonomy" id="2786"/>
    <lineage>
        <taxon>Eukaryota</taxon>
        <taxon>Rhodophyta</taxon>
        <taxon>Bangiophyceae</taxon>
        <taxon>Bangiales</taxon>
        <taxon>Bangiaceae</taxon>
        <taxon>Porphyra</taxon>
    </lineage>
</organism>
<evidence type="ECO:0000256" key="3">
    <source>
        <dbReference type="ARBA" id="ARBA00022723"/>
    </source>
</evidence>
<evidence type="ECO:0000256" key="5">
    <source>
        <dbReference type="ARBA" id="ARBA00023239"/>
    </source>
</evidence>
<evidence type="ECO:0000313" key="9">
    <source>
        <dbReference type="Proteomes" id="UP000218209"/>
    </source>
</evidence>
<gene>
    <name evidence="8" type="ORF">BU14_0184s0012</name>
</gene>
<dbReference type="InterPro" id="IPR023561">
    <property type="entry name" value="Carbonic_anhydrase_a-class"/>
</dbReference>
<evidence type="ECO:0000313" key="8">
    <source>
        <dbReference type="EMBL" id="OSX76585.1"/>
    </source>
</evidence>
<keyword evidence="5" id="KW-0456">Lyase</keyword>
<dbReference type="SUPFAM" id="SSF51069">
    <property type="entry name" value="Carbonic anhydrase"/>
    <property type="match status" value="1"/>
</dbReference>
<dbReference type="EMBL" id="KV918861">
    <property type="protein sequence ID" value="OSX76585.1"/>
    <property type="molecule type" value="Genomic_DNA"/>
</dbReference>
<keyword evidence="4" id="KW-0862">Zinc</keyword>
<comment type="catalytic activity">
    <reaction evidence="6">
        <text>hydrogencarbonate + H(+) = CO2 + H2O</text>
        <dbReference type="Rhea" id="RHEA:10748"/>
        <dbReference type="ChEBI" id="CHEBI:15377"/>
        <dbReference type="ChEBI" id="CHEBI:15378"/>
        <dbReference type="ChEBI" id="CHEBI:16526"/>
        <dbReference type="ChEBI" id="CHEBI:17544"/>
        <dbReference type="EC" id="4.2.1.1"/>
    </reaction>
</comment>
<accession>A0A1X6P756</accession>
<dbReference type="GO" id="GO:0004089">
    <property type="term" value="F:carbonate dehydratase activity"/>
    <property type="evidence" value="ECO:0007669"/>
    <property type="project" value="UniProtKB-EC"/>
</dbReference>
<sequence length="172" mass="18104">MTRSTRPARRLRAAATVAAASWVAWKNGAAPTMAADTSTPWAYHGPTGPAFWGTLDDGWGARAFGKAQSPIDLMPAAAVRTLPLDAIVQPRNGTLRAVAVPNGVQWACANDDGGVCGRATWAGHPYELVQAHLHVAGEHTLHGEVLPAELHLVYCTHPGRHRGGGGREAAHC</sequence>
<dbReference type="EC" id="4.2.1.1" evidence="2"/>
<evidence type="ECO:0000259" key="7">
    <source>
        <dbReference type="PROSITE" id="PS51144"/>
    </source>
</evidence>
<dbReference type="GO" id="GO:0008270">
    <property type="term" value="F:zinc ion binding"/>
    <property type="evidence" value="ECO:0007669"/>
    <property type="project" value="InterPro"/>
</dbReference>
<name>A0A1X6P756_PORUM</name>
<dbReference type="Proteomes" id="UP000218209">
    <property type="component" value="Unassembled WGS sequence"/>
</dbReference>
<dbReference type="InterPro" id="IPR001148">
    <property type="entry name" value="CA_dom"/>
</dbReference>
<proteinExistence type="inferred from homology"/>